<evidence type="ECO:0000256" key="1">
    <source>
        <dbReference type="SAM" id="MobiDB-lite"/>
    </source>
</evidence>
<dbReference type="OrthoDB" id="9796962at2"/>
<evidence type="ECO:0000256" key="2">
    <source>
        <dbReference type="SAM" id="SignalP"/>
    </source>
</evidence>
<feature type="region of interest" description="Disordered" evidence="1">
    <location>
        <begin position="143"/>
        <end position="166"/>
    </location>
</feature>
<evidence type="ECO:0000313" key="4">
    <source>
        <dbReference type="Proteomes" id="UP000070371"/>
    </source>
</evidence>
<dbReference type="PANTHER" id="PTHR36302">
    <property type="entry name" value="BLR7088 PROTEIN"/>
    <property type="match status" value="1"/>
</dbReference>
<dbReference type="PANTHER" id="PTHR36302:SF1">
    <property type="entry name" value="COPPER CHAPERONE PCU(A)C"/>
    <property type="match status" value="1"/>
</dbReference>
<dbReference type="Pfam" id="PF04314">
    <property type="entry name" value="PCuAC"/>
    <property type="match status" value="1"/>
</dbReference>
<dbReference type="InterPro" id="IPR058248">
    <property type="entry name" value="Lxx211020-like"/>
</dbReference>
<proteinExistence type="predicted"/>
<name>A0A126UVY9_9RHOB</name>
<dbReference type="RefSeq" id="WP_039002720.1">
    <property type="nucleotide sequence ID" value="NZ_CP014327.1"/>
</dbReference>
<accession>A0A126UVY9</accession>
<feature type="chain" id="PRO_5007443387" evidence="2">
    <location>
        <begin position="26"/>
        <end position="166"/>
    </location>
</feature>
<dbReference type="STRING" id="1579316.RC74_02235"/>
<dbReference type="Proteomes" id="UP000070371">
    <property type="component" value="Chromosome"/>
</dbReference>
<protein>
    <submittedName>
        <fullName evidence="3">Copper-binding protein</fullName>
    </submittedName>
</protein>
<sequence length="166" mass="17780">MSFTLSLRAPLVAAFIAAFALPASAEILIHDAYARSATPVAKTGAAFFEVMNTGEADQLIGVSSDIAPRVELHTHKDMGNGIMKMMHVEEGFAIPADGMYQLKRGGDHVMMMGLDKGLANGETVSIVLHFENAGDVAVEIPVDNDRTPEDEADHSSMDHETPEVSQ</sequence>
<dbReference type="SUPFAM" id="SSF110087">
    <property type="entry name" value="DR1885-like metal-binding protein"/>
    <property type="match status" value="1"/>
</dbReference>
<dbReference type="InterPro" id="IPR036182">
    <property type="entry name" value="PCuAC_sf"/>
</dbReference>
<feature type="signal peptide" evidence="2">
    <location>
        <begin position="1"/>
        <end position="25"/>
    </location>
</feature>
<organism evidence="3 4">
    <name type="scientific">Falsihalocynthiibacter arcticus</name>
    <dbReference type="NCBI Taxonomy" id="1579316"/>
    <lineage>
        <taxon>Bacteria</taxon>
        <taxon>Pseudomonadati</taxon>
        <taxon>Pseudomonadota</taxon>
        <taxon>Alphaproteobacteria</taxon>
        <taxon>Rhodobacterales</taxon>
        <taxon>Roseobacteraceae</taxon>
        <taxon>Falsihalocynthiibacter</taxon>
    </lineage>
</organism>
<dbReference type="Gene3D" id="2.60.40.1890">
    <property type="entry name" value="PCu(A)C copper chaperone"/>
    <property type="match status" value="1"/>
</dbReference>
<dbReference type="InterPro" id="IPR007410">
    <property type="entry name" value="LpqE-like"/>
</dbReference>
<dbReference type="AlphaFoldDB" id="A0A126UVY9"/>
<gene>
    <name evidence="3" type="ORF">RC74_02235</name>
</gene>
<dbReference type="EMBL" id="CP014327">
    <property type="protein sequence ID" value="AML50242.1"/>
    <property type="molecule type" value="Genomic_DNA"/>
</dbReference>
<dbReference type="KEGG" id="hat:RC74_02235"/>
<reference evidence="3" key="1">
    <citation type="submission" date="2016-02" db="EMBL/GenBank/DDBJ databases">
        <title>Complete genome sequence of Halocynthiibacter arcticus PAMC 20958t from arctic marine sediment.</title>
        <authorList>
            <person name="Lee Y.M."/>
            <person name="Baek K."/>
            <person name="Lee H.K."/>
            <person name="Shin S.C."/>
        </authorList>
    </citation>
    <scope>NUCLEOTIDE SEQUENCE [LARGE SCALE GENOMIC DNA]</scope>
    <source>
        <strain evidence="3">PAMC 20958</strain>
    </source>
</reference>
<keyword evidence="4" id="KW-1185">Reference proteome</keyword>
<keyword evidence="2" id="KW-0732">Signal</keyword>
<evidence type="ECO:0000313" key="3">
    <source>
        <dbReference type="EMBL" id="AML50242.1"/>
    </source>
</evidence>